<proteinExistence type="inferred from homology"/>
<feature type="transmembrane region" description="Helical" evidence="8">
    <location>
        <begin position="226"/>
        <end position="247"/>
    </location>
</feature>
<organism evidence="10 11">
    <name type="scientific">Echinococcus canadensis</name>
    <dbReference type="NCBI Taxonomy" id="519352"/>
    <lineage>
        <taxon>Eukaryota</taxon>
        <taxon>Metazoa</taxon>
        <taxon>Spiralia</taxon>
        <taxon>Lophotrochozoa</taxon>
        <taxon>Platyhelminthes</taxon>
        <taxon>Cestoda</taxon>
        <taxon>Eucestoda</taxon>
        <taxon>Cyclophyllidea</taxon>
        <taxon>Taeniidae</taxon>
        <taxon>Echinococcus</taxon>
        <taxon>Echinococcus canadensis group</taxon>
    </lineage>
</organism>
<dbReference type="GO" id="GO:0008021">
    <property type="term" value="C:synaptic vesicle"/>
    <property type="evidence" value="ECO:0007669"/>
    <property type="project" value="InterPro"/>
</dbReference>
<evidence type="ECO:0000256" key="1">
    <source>
        <dbReference type="ARBA" id="ARBA00004141"/>
    </source>
</evidence>
<dbReference type="InterPro" id="IPR001285">
    <property type="entry name" value="Synaptophysin/porin"/>
</dbReference>
<feature type="domain" description="MARVEL" evidence="9">
    <location>
        <begin position="1"/>
        <end position="196"/>
    </location>
</feature>
<dbReference type="WBParaSite" id="maker-E.canG7_contigs_2044-snap-gene-1.37-mRNA-1">
    <property type="protein sequence ID" value="maker-E.canG7_contigs_2044-snap-gene-1.37-mRNA-1"/>
    <property type="gene ID" value="EcG7_01405"/>
</dbReference>
<comment type="similarity">
    <text evidence="2">Belongs to the synaptophysin/synaptobrevin family.</text>
</comment>
<dbReference type="PANTHER" id="PTHR10306:SF17">
    <property type="entry name" value="MARVEL DOMAIN-CONTAINING PROTEIN"/>
    <property type="match status" value="1"/>
</dbReference>
<accession>A0A915EXZ4</accession>
<sequence>MKEPRGFVRILQLLFAIFAFASTISFYGHIQICIGHPCNSSAVVLTFPYPFALSSLKIPDSIRQLDFPLYGDFSSGAQFFVFVGVITALYCVGALVLYTVFVDKYESNVFFRKADFGLSTFIVLLWFIASTIWARNVDQLKRYTSEGVIKRELCQHKDCEIEAPQGYAGLNISLVFGFSNVALWAASLWFLWKETPWFRRESDPLRQNPVLPEVDGAPLFFLSRGLVILLFLIYAHGRFAVVVFLVLMRAQMRFNFFVLLVFGVGVRNTAQHFTSVDVHLNQEWCRRVNKLYLSCALANRVDEGKAMKNGVKGKCGRVRREYLTRIYTGSDTHAGQYLHTR</sequence>
<evidence type="ECO:0000259" key="9">
    <source>
        <dbReference type="PROSITE" id="PS51225"/>
    </source>
</evidence>
<evidence type="ECO:0000313" key="11">
    <source>
        <dbReference type="WBParaSite" id="maker-E.canG7_contigs_2044-snap-gene-1.37-mRNA-1"/>
    </source>
</evidence>
<comment type="subcellular location">
    <subcellularLocation>
        <location evidence="1">Membrane</location>
        <topology evidence="1">Multi-pass membrane protein</topology>
    </subcellularLocation>
</comment>
<dbReference type="Proteomes" id="UP000887562">
    <property type="component" value="Unplaced"/>
</dbReference>
<keyword evidence="4 8" id="KW-1133">Transmembrane helix</keyword>
<dbReference type="PANTHER" id="PTHR10306">
    <property type="entry name" value="SYNAPTOPHYSIN"/>
    <property type="match status" value="1"/>
</dbReference>
<keyword evidence="5 7" id="KW-0472">Membrane</keyword>
<feature type="transmembrane region" description="Helical" evidence="8">
    <location>
        <begin position="172"/>
        <end position="192"/>
    </location>
</feature>
<evidence type="ECO:0000256" key="6">
    <source>
        <dbReference type="ARBA" id="ARBA00023180"/>
    </source>
</evidence>
<evidence type="ECO:0000256" key="8">
    <source>
        <dbReference type="SAM" id="Phobius"/>
    </source>
</evidence>
<evidence type="ECO:0000313" key="10">
    <source>
        <dbReference type="Proteomes" id="UP000887562"/>
    </source>
</evidence>
<evidence type="ECO:0000256" key="2">
    <source>
        <dbReference type="ARBA" id="ARBA00006476"/>
    </source>
</evidence>
<protein>
    <submittedName>
        <fullName evidence="11">MARVEL domain-containing protein</fullName>
    </submittedName>
</protein>
<feature type="transmembrane region" description="Helical" evidence="8">
    <location>
        <begin position="7"/>
        <end position="28"/>
    </location>
</feature>
<dbReference type="AlphaFoldDB" id="A0A915EXZ4"/>
<reference evidence="11" key="1">
    <citation type="submission" date="2022-11" db="UniProtKB">
        <authorList>
            <consortium name="WormBaseParasite"/>
        </authorList>
    </citation>
    <scope>IDENTIFICATION</scope>
</reference>
<feature type="transmembrane region" description="Helical" evidence="8">
    <location>
        <begin position="116"/>
        <end position="134"/>
    </location>
</feature>
<dbReference type="PROSITE" id="PS51225">
    <property type="entry name" value="MARVEL"/>
    <property type="match status" value="1"/>
</dbReference>
<dbReference type="Pfam" id="PF01284">
    <property type="entry name" value="MARVEL"/>
    <property type="match status" value="1"/>
</dbReference>
<keyword evidence="10" id="KW-1185">Reference proteome</keyword>
<dbReference type="GO" id="GO:0016020">
    <property type="term" value="C:membrane"/>
    <property type="evidence" value="ECO:0007669"/>
    <property type="project" value="UniProtKB-SubCell"/>
</dbReference>
<evidence type="ECO:0000256" key="4">
    <source>
        <dbReference type="ARBA" id="ARBA00022989"/>
    </source>
</evidence>
<keyword evidence="6" id="KW-0325">Glycoprotein</keyword>
<name>A0A915EXZ4_9CEST</name>
<dbReference type="InterPro" id="IPR008253">
    <property type="entry name" value="Marvel"/>
</dbReference>
<dbReference type="PRINTS" id="PR00220">
    <property type="entry name" value="SYNAPTOPHYSN"/>
</dbReference>
<feature type="transmembrane region" description="Helical" evidence="8">
    <location>
        <begin position="79"/>
        <end position="101"/>
    </location>
</feature>
<evidence type="ECO:0000256" key="5">
    <source>
        <dbReference type="ARBA" id="ARBA00023136"/>
    </source>
</evidence>
<evidence type="ECO:0000256" key="7">
    <source>
        <dbReference type="PROSITE-ProRule" id="PRU00581"/>
    </source>
</evidence>
<evidence type="ECO:0000256" key="3">
    <source>
        <dbReference type="ARBA" id="ARBA00022692"/>
    </source>
</evidence>
<keyword evidence="3 7" id="KW-0812">Transmembrane</keyword>